<sequence>MLSDFVSFQNMNNLSYKKALALLAVFFLAVALRAQEEDSEKNTYQRFQDIEAVNEQLNFFFNSPDLYRENSTYDWLDLINIYLNAAIKEDNVKEIEYYKLMQARIYYDLGDYDKSLAISKELYADKEDLDNNLKSKLLDIMDDNYGQLTMYTEQIEIRKEQRELGINENVAFYDIYANLGMYRKAMEHYR</sequence>
<organism evidence="2 3">
    <name type="scientific">Zobellia uliginosa</name>
    <dbReference type="NCBI Taxonomy" id="143224"/>
    <lineage>
        <taxon>Bacteria</taxon>
        <taxon>Pseudomonadati</taxon>
        <taxon>Bacteroidota</taxon>
        <taxon>Flavobacteriia</taxon>
        <taxon>Flavobacteriales</taxon>
        <taxon>Flavobacteriaceae</taxon>
        <taxon>Zobellia</taxon>
    </lineage>
</organism>
<dbReference type="EMBL" id="FTOB01000002">
    <property type="protein sequence ID" value="SIS55973.1"/>
    <property type="molecule type" value="Genomic_DNA"/>
</dbReference>
<name>A0ABY1KP40_9FLAO</name>
<comment type="caution">
    <text evidence="2">The sequence shown here is derived from an EMBL/GenBank/DDBJ whole genome shotgun (WGS) entry which is preliminary data.</text>
</comment>
<feature type="chain" id="PRO_5046563917" description="Tetratricopeptide repeat-containing protein" evidence="1">
    <location>
        <begin position="35"/>
        <end position="190"/>
    </location>
</feature>
<dbReference type="Proteomes" id="UP000185728">
    <property type="component" value="Unassembled WGS sequence"/>
</dbReference>
<evidence type="ECO:0000256" key="1">
    <source>
        <dbReference type="SAM" id="SignalP"/>
    </source>
</evidence>
<keyword evidence="3" id="KW-1185">Reference proteome</keyword>
<evidence type="ECO:0000313" key="3">
    <source>
        <dbReference type="Proteomes" id="UP000185728"/>
    </source>
</evidence>
<proteinExistence type="predicted"/>
<evidence type="ECO:0000313" key="2">
    <source>
        <dbReference type="EMBL" id="SIS55973.1"/>
    </source>
</evidence>
<accession>A0ABY1KP40</accession>
<protein>
    <recommendedName>
        <fullName evidence="4">Tetratricopeptide repeat-containing protein</fullName>
    </recommendedName>
</protein>
<keyword evidence="1" id="KW-0732">Signal</keyword>
<reference evidence="2 3" key="1">
    <citation type="submission" date="2017-01" db="EMBL/GenBank/DDBJ databases">
        <authorList>
            <person name="Varghese N."/>
            <person name="Submissions S."/>
        </authorList>
    </citation>
    <scope>NUCLEOTIDE SEQUENCE [LARGE SCALE GENOMIC DNA]</scope>
    <source>
        <strain evidence="2 3">DSM 2061</strain>
    </source>
</reference>
<evidence type="ECO:0008006" key="4">
    <source>
        <dbReference type="Google" id="ProtNLM"/>
    </source>
</evidence>
<feature type="signal peptide" evidence="1">
    <location>
        <begin position="1"/>
        <end position="34"/>
    </location>
</feature>
<gene>
    <name evidence="2" type="ORF">SAMN05421766_102732</name>
</gene>